<dbReference type="PANTHER" id="PTHR21716:SF62">
    <property type="entry name" value="TRANSPORT PROTEIN YDBI-RELATED"/>
    <property type="match status" value="1"/>
</dbReference>
<accession>A0ABW1USC1</accession>
<organism evidence="7 8">
    <name type="scientific">Companilactobacillus baiquanensis</name>
    <dbReference type="NCBI Taxonomy" id="2486005"/>
    <lineage>
        <taxon>Bacteria</taxon>
        <taxon>Bacillati</taxon>
        <taxon>Bacillota</taxon>
        <taxon>Bacilli</taxon>
        <taxon>Lactobacillales</taxon>
        <taxon>Lactobacillaceae</taxon>
        <taxon>Companilactobacillus</taxon>
    </lineage>
</organism>
<reference evidence="8" key="1">
    <citation type="journal article" date="2019" name="Int. J. Syst. Evol. Microbiol.">
        <title>The Global Catalogue of Microorganisms (GCM) 10K type strain sequencing project: providing services to taxonomists for standard genome sequencing and annotation.</title>
        <authorList>
            <consortium name="The Broad Institute Genomics Platform"/>
            <consortium name="The Broad Institute Genome Sequencing Center for Infectious Disease"/>
            <person name="Wu L."/>
            <person name="Ma J."/>
        </authorList>
    </citation>
    <scope>NUCLEOTIDE SEQUENCE [LARGE SCALE GENOMIC DNA]</scope>
    <source>
        <strain evidence="8">CCM 8895</strain>
    </source>
</reference>
<comment type="similarity">
    <text evidence="2">Belongs to the autoinducer-2 exporter (AI-2E) (TC 2.A.86) family.</text>
</comment>
<feature type="transmembrane region" description="Helical" evidence="6">
    <location>
        <begin position="227"/>
        <end position="250"/>
    </location>
</feature>
<feature type="transmembrane region" description="Helical" evidence="6">
    <location>
        <begin position="136"/>
        <end position="160"/>
    </location>
</feature>
<dbReference type="InterPro" id="IPR002549">
    <property type="entry name" value="AI-2E-like"/>
</dbReference>
<comment type="subcellular location">
    <subcellularLocation>
        <location evidence="1">Membrane</location>
        <topology evidence="1">Multi-pass membrane protein</topology>
    </subcellularLocation>
</comment>
<dbReference type="PANTHER" id="PTHR21716">
    <property type="entry name" value="TRANSMEMBRANE PROTEIN"/>
    <property type="match status" value="1"/>
</dbReference>
<evidence type="ECO:0000256" key="2">
    <source>
        <dbReference type="ARBA" id="ARBA00009773"/>
    </source>
</evidence>
<evidence type="ECO:0000313" key="8">
    <source>
        <dbReference type="Proteomes" id="UP001596186"/>
    </source>
</evidence>
<keyword evidence="5 6" id="KW-0472">Membrane</keyword>
<keyword evidence="8" id="KW-1185">Reference proteome</keyword>
<keyword evidence="4 6" id="KW-1133">Transmembrane helix</keyword>
<feature type="transmembrane region" description="Helical" evidence="6">
    <location>
        <begin position="287"/>
        <end position="306"/>
    </location>
</feature>
<evidence type="ECO:0000256" key="1">
    <source>
        <dbReference type="ARBA" id="ARBA00004141"/>
    </source>
</evidence>
<dbReference type="Proteomes" id="UP001596186">
    <property type="component" value="Unassembled WGS sequence"/>
</dbReference>
<feature type="transmembrane region" description="Helical" evidence="6">
    <location>
        <begin position="312"/>
        <end position="334"/>
    </location>
</feature>
<name>A0ABW1USC1_9LACO</name>
<keyword evidence="3 6" id="KW-0812">Transmembrane</keyword>
<feature type="transmembrane region" description="Helical" evidence="6">
    <location>
        <begin position="62"/>
        <end position="84"/>
    </location>
</feature>
<protein>
    <submittedName>
        <fullName evidence="7">AI-2E family transporter</fullName>
    </submittedName>
</protein>
<sequence>MFSYDKFVANLRLRRVTLLLAVILVFYLFRSMMSLFLLTFTFTFLSVQFVRFVQKKIKVKPVWIIVPVYLLIIAMLVFAVTNYVPQLVSQTVKMFASLQTFYQSKEMRSNTYLKVIYDYLQQINLDNQIKVAVTQLVNYITSVGAVGLNILLSFLLSFFYTSQVEQMNDFGRQFLNSKYGWLFDDLRYYGQKFVNTFGVVIEAQLMIAIVNTTLTTITLIFMKMPGVIALAVMVFILSLIPVAGVIISLIPLSFVAFSVGGIKYVIYIIIMIIVIHMIETYFLNPQFMSSMTHLPIFFTFVVLLVSEELIGTWGLIIGIPIFVFFLDILGVHSIGGNKKRKKIKLKNYRKTK</sequence>
<evidence type="ECO:0000256" key="5">
    <source>
        <dbReference type="ARBA" id="ARBA00023136"/>
    </source>
</evidence>
<evidence type="ECO:0000256" key="4">
    <source>
        <dbReference type="ARBA" id="ARBA00022989"/>
    </source>
</evidence>
<comment type="caution">
    <text evidence="7">The sequence shown here is derived from an EMBL/GenBank/DDBJ whole genome shotgun (WGS) entry which is preliminary data.</text>
</comment>
<dbReference type="EMBL" id="JBHSSN010000004">
    <property type="protein sequence ID" value="MFC6322621.1"/>
    <property type="molecule type" value="Genomic_DNA"/>
</dbReference>
<gene>
    <name evidence="7" type="ORF">ACFP1F_02420</name>
</gene>
<feature type="transmembrane region" description="Helical" evidence="6">
    <location>
        <begin position="256"/>
        <end position="275"/>
    </location>
</feature>
<dbReference type="RefSeq" id="WP_125593164.1">
    <property type="nucleotide sequence ID" value="NZ_JBHSSN010000004.1"/>
</dbReference>
<dbReference type="Pfam" id="PF01594">
    <property type="entry name" value="AI-2E_transport"/>
    <property type="match status" value="1"/>
</dbReference>
<evidence type="ECO:0000256" key="3">
    <source>
        <dbReference type="ARBA" id="ARBA00022692"/>
    </source>
</evidence>
<evidence type="ECO:0000313" key="7">
    <source>
        <dbReference type="EMBL" id="MFC6322621.1"/>
    </source>
</evidence>
<evidence type="ECO:0000256" key="6">
    <source>
        <dbReference type="SAM" id="Phobius"/>
    </source>
</evidence>
<proteinExistence type="inferred from homology"/>